<evidence type="ECO:0008006" key="5">
    <source>
        <dbReference type="Google" id="ProtNLM"/>
    </source>
</evidence>
<dbReference type="KEGG" id="dfa:DFA_02773"/>
<dbReference type="OrthoDB" id="76773at2759"/>
<keyword evidence="1" id="KW-0175">Coiled coil</keyword>
<dbReference type="Pfam" id="PF12796">
    <property type="entry name" value="Ank_2"/>
    <property type="match status" value="1"/>
</dbReference>
<feature type="compositionally biased region" description="Low complexity" evidence="2">
    <location>
        <begin position="172"/>
        <end position="189"/>
    </location>
</feature>
<evidence type="ECO:0000313" key="3">
    <source>
        <dbReference type="EMBL" id="EGG24530.1"/>
    </source>
</evidence>
<dbReference type="InterPro" id="IPR052050">
    <property type="entry name" value="SecEffector_AnkRepeat"/>
</dbReference>
<dbReference type="PANTHER" id="PTHR46586:SF3">
    <property type="entry name" value="ANKYRIN REPEAT-CONTAINING PROTEIN"/>
    <property type="match status" value="1"/>
</dbReference>
<name>F4PI96_CACFS</name>
<evidence type="ECO:0000313" key="4">
    <source>
        <dbReference type="Proteomes" id="UP000007797"/>
    </source>
</evidence>
<feature type="coiled-coil region" evidence="1">
    <location>
        <begin position="192"/>
        <end position="219"/>
    </location>
</feature>
<evidence type="ECO:0000256" key="2">
    <source>
        <dbReference type="SAM" id="MobiDB-lite"/>
    </source>
</evidence>
<dbReference type="RefSeq" id="XP_004362381.1">
    <property type="nucleotide sequence ID" value="XM_004362324.1"/>
</dbReference>
<dbReference type="InterPro" id="IPR002110">
    <property type="entry name" value="Ankyrin_rpt"/>
</dbReference>
<organism evidence="3 4">
    <name type="scientific">Cavenderia fasciculata</name>
    <name type="common">Slime mold</name>
    <name type="synonym">Dictyostelium fasciculatum</name>
    <dbReference type="NCBI Taxonomy" id="261658"/>
    <lineage>
        <taxon>Eukaryota</taxon>
        <taxon>Amoebozoa</taxon>
        <taxon>Evosea</taxon>
        <taxon>Eumycetozoa</taxon>
        <taxon>Dictyostelia</taxon>
        <taxon>Acytosteliales</taxon>
        <taxon>Cavenderiaceae</taxon>
        <taxon>Cavenderia</taxon>
    </lineage>
</organism>
<dbReference type="InterPro" id="IPR036770">
    <property type="entry name" value="Ankyrin_rpt-contain_sf"/>
</dbReference>
<dbReference type="GeneID" id="14877186"/>
<proteinExistence type="predicted"/>
<dbReference type="SUPFAM" id="SSF48403">
    <property type="entry name" value="Ankyrin repeat"/>
    <property type="match status" value="1"/>
</dbReference>
<protein>
    <recommendedName>
        <fullName evidence="5">Ankyrin repeat-containing protein</fullName>
    </recommendedName>
</protein>
<dbReference type="EMBL" id="GL883006">
    <property type="protein sequence ID" value="EGG24530.1"/>
    <property type="molecule type" value="Genomic_DNA"/>
</dbReference>
<accession>F4PI96</accession>
<gene>
    <name evidence="3" type="ORF">DFA_02773</name>
</gene>
<dbReference type="PANTHER" id="PTHR46586">
    <property type="entry name" value="ANKYRIN REPEAT-CONTAINING PROTEIN"/>
    <property type="match status" value="1"/>
</dbReference>
<keyword evidence="4" id="KW-1185">Reference proteome</keyword>
<reference evidence="4" key="1">
    <citation type="journal article" date="2011" name="Genome Res.">
        <title>Phylogeny-wide analysis of social amoeba genomes highlights ancient origins for complex intercellular communication.</title>
        <authorList>
            <person name="Heidel A.J."/>
            <person name="Lawal H.M."/>
            <person name="Felder M."/>
            <person name="Schilde C."/>
            <person name="Helps N.R."/>
            <person name="Tunggal B."/>
            <person name="Rivero F."/>
            <person name="John U."/>
            <person name="Schleicher M."/>
            <person name="Eichinger L."/>
            <person name="Platzer M."/>
            <person name="Noegel A.A."/>
            <person name="Schaap P."/>
            <person name="Gloeckner G."/>
        </authorList>
    </citation>
    <scope>NUCLEOTIDE SEQUENCE [LARGE SCALE GENOMIC DNA]</scope>
    <source>
        <strain evidence="4">SH3</strain>
    </source>
</reference>
<dbReference type="Gene3D" id="1.25.40.20">
    <property type="entry name" value="Ankyrin repeat-containing domain"/>
    <property type="match status" value="3"/>
</dbReference>
<dbReference type="AlphaFoldDB" id="F4PI96"/>
<dbReference type="Proteomes" id="UP000007797">
    <property type="component" value="Unassembled WGS sequence"/>
</dbReference>
<evidence type="ECO:0000256" key="1">
    <source>
        <dbReference type="SAM" id="Coils"/>
    </source>
</evidence>
<dbReference type="OMA" id="ASEWGHL"/>
<sequence>MATTTKVLQLIESGQDWDTIKQHLPTTTTTTTTTTSQLELIDESKRSKAINQYCSLPNATLSTLKELLVWSPDFEPSPELMDHVSFIGNIDILQYLHTRYPDIVCSVNAMDLACQAGKLDVVKFLHFNRLEGCTKRAMDRAIENNHQDIITFLKENRTEGASKIMTTKKESQTTITTTTTESSSSSSLTGIANEKEGNLEEFKRLLKEQEEEGGEVELTKKTTEKTLLLAASKGNIDIVKYIIENKLGKGEVRDTKIMEEAFRGEHWQVVELLLEHGWELGMEEIHMAVIKGNLSWVQRIYPTLIGNNVPWKTVDDAAAYGHLDILKFFYSEGFRLCRQVDPHNGMALAAENGHLACVEFIHSRNPDVVTTDAMDLAAKNGHLSIVSFLHRNRKEGCTQKALEAALSNGHLSVAKYLVENGLVKQYKSMNNRIIKNGWISILKFVHKHFPESINLDRVKEEHERSNSSAFNYLQSVGAFNKNKK</sequence>
<dbReference type="STRING" id="1054147.F4PI96"/>
<feature type="region of interest" description="Disordered" evidence="2">
    <location>
        <begin position="166"/>
        <end position="191"/>
    </location>
</feature>